<evidence type="ECO:0000256" key="5">
    <source>
        <dbReference type="SAM" id="MobiDB-lite"/>
    </source>
</evidence>
<proteinExistence type="predicted"/>
<feature type="compositionally biased region" description="Low complexity" evidence="5">
    <location>
        <begin position="832"/>
        <end position="851"/>
    </location>
</feature>
<evidence type="ECO:0000313" key="9">
    <source>
        <dbReference type="Proteomes" id="UP000189796"/>
    </source>
</evidence>
<evidence type="ECO:0000256" key="3">
    <source>
        <dbReference type="ARBA" id="ARBA00022806"/>
    </source>
</evidence>
<keyword evidence="3 8" id="KW-0347">Helicase</keyword>
<dbReference type="InterPro" id="IPR027417">
    <property type="entry name" value="P-loop_NTPase"/>
</dbReference>
<feature type="compositionally biased region" description="Low complexity" evidence="5">
    <location>
        <begin position="1019"/>
        <end position="1031"/>
    </location>
</feature>
<dbReference type="RefSeq" id="WP_079606267.1">
    <property type="nucleotide sequence ID" value="NZ_LT670817.1"/>
</dbReference>
<dbReference type="FunFam" id="3.40.50.300:FF:001346">
    <property type="entry name" value="ATP-dependent helicase"/>
    <property type="match status" value="1"/>
</dbReference>
<dbReference type="PANTHER" id="PTHR12131">
    <property type="entry name" value="ATP-DEPENDENT RNA AND DNA HELICASE"/>
    <property type="match status" value="1"/>
</dbReference>
<gene>
    <name evidence="8" type="ORF">SAMN05443248_8211</name>
</gene>
<dbReference type="EMBL" id="LT670817">
    <property type="protein sequence ID" value="SHI10289.1"/>
    <property type="molecule type" value="Genomic_DNA"/>
</dbReference>
<dbReference type="InterPro" id="IPR014001">
    <property type="entry name" value="Helicase_ATP-bd"/>
</dbReference>
<feature type="compositionally biased region" description="Basic and acidic residues" evidence="5">
    <location>
        <begin position="1074"/>
        <end position="1103"/>
    </location>
</feature>
<keyword evidence="2" id="KW-0378">Hydrolase</keyword>
<evidence type="ECO:0000313" key="8">
    <source>
        <dbReference type="EMBL" id="SHI10289.1"/>
    </source>
</evidence>
<feature type="compositionally biased region" description="Basic and acidic residues" evidence="5">
    <location>
        <begin position="1111"/>
        <end position="1135"/>
    </location>
</feature>
<dbReference type="PROSITE" id="PS51194">
    <property type="entry name" value="HELICASE_CTER"/>
    <property type="match status" value="1"/>
</dbReference>
<feature type="region of interest" description="Disordered" evidence="5">
    <location>
        <begin position="914"/>
        <end position="1176"/>
    </location>
</feature>
<keyword evidence="4" id="KW-0067">ATP-binding</keyword>
<feature type="domain" description="Helicase C-terminal" evidence="7">
    <location>
        <begin position="160"/>
        <end position="325"/>
    </location>
</feature>
<keyword evidence="1" id="KW-0547">Nucleotide-binding</keyword>
<dbReference type="Proteomes" id="UP000189796">
    <property type="component" value="Chromosome I"/>
</dbReference>
<name>A0A1M5YEH0_9BRAD</name>
<dbReference type="InterPro" id="IPR055206">
    <property type="entry name" value="DEXQc_SUV3"/>
</dbReference>
<dbReference type="Pfam" id="PF00271">
    <property type="entry name" value="Helicase_C"/>
    <property type="match status" value="1"/>
</dbReference>
<dbReference type="SUPFAM" id="SSF52540">
    <property type="entry name" value="P-loop containing nucleoside triphosphate hydrolases"/>
    <property type="match status" value="2"/>
</dbReference>
<feature type="region of interest" description="Disordered" evidence="5">
    <location>
        <begin position="819"/>
        <end position="851"/>
    </location>
</feature>
<dbReference type="GO" id="GO:0005524">
    <property type="term" value="F:ATP binding"/>
    <property type="evidence" value="ECO:0007669"/>
    <property type="project" value="UniProtKB-KW"/>
</dbReference>
<dbReference type="GO" id="GO:0004386">
    <property type="term" value="F:helicase activity"/>
    <property type="evidence" value="ECO:0007669"/>
    <property type="project" value="UniProtKB-KW"/>
</dbReference>
<dbReference type="PROSITE" id="PS51192">
    <property type="entry name" value="HELICASE_ATP_BIND_1"/>
    <property type="match status" value="1"/>
</dbReference>
<dbReference type="Pfam" id="PF22527">
    <property type="entry name" value="DEXQc_Suv3"/>
    <property type="match status" value="1"/>
</dbReference>
<evidence type="ECO:0000256" key="4">
    <source>
        <dbReference type="ARBA" id="ARBA00022840"/>
    </source>
</evidence>
<accession>A0A1M5YEH0</accession>
<organism evidence="8 9">
    <name type="scientific">Bradyrhizobium erythrophlei</name>
    <dbReference type="NCBI Taxonomy" id="1437360"/>
    <lineage>
        <taxon>Bacteria</taxon>
        <taxon>Pseudomonadati</taxon>
        <taxon>Pseudomonadota</taxon>
        <taxon>Alphaproteobacteria</taxon>
        <taxon>Hyphomicrobiales</taxon>
        <taxon>Nitrobacteraceae</taxon>
        <taxon>Bradyrhizobium</taxon>
    </lineage>
</organism>
<feature type="domain" description="Helicase ATP-binding" evidence="6">
    <location>
        <begin position="12"/>
        <end position="160"/>
    </location>
</feature>
<dbReference type="InterPro" id="IPR050699">
    <property type="entry name" value="RNA-DNA_Helicase"/>
</dbReference>
<feature type="compositionally biased region" description="Low complexity" evidence="5">
    <location>
        <begin position="963"/>
        <end position="984"/>
    </location>
</feature>
<evidence type="ECO:0000259" key="6">
    <source>
        <dbReference type="PROSITE" id="PS51192"/>
    </source>
</evidence>
<feature type="compositionally biased region" description="Basic residues" evidence="5">
    <location>
        <begin position="1002"/>
        <end position="1011"/>
    </location>
</feature>
<feature type="compositionally biased region" description="Low complexity" evidence="5">
    <location>
        <begin position="932"/>
        <end position="944"/>
    </location>
</feature>
<evidence type="ECO:0000259" key="7">
    <source>
        <dbReference type="PROSITE" id="PS51194"/>
    </source>
</evidence>
<feature type="compositionally biased region" description="Low complexity" evidence="5">
    <location>
        <begin position="1058"/>
        <end position="1073"/>
    </location>
</feature>
<protein>
    <submittedName>
        <fullName evidence="8">ATP-dependent RNA helicase SUPV3L1/SUV3</fullName>
    </submittedName>
</protein>
<dbReference type="SMART" id="SM00490">
    <property type="entry name" value="HELICc"/>
    <property type="match status" value="1"/>
</dbReference>
<dbReference type="InterPro" id="IPR001650">
    <property type="entry name" value="Helicase_C-like"/>
</dbReference>
<evidence type="ECO:0000256" key="2">
    <source>
        <dbReference type="ARBA" id="ARBA00022801"/>
    </source>
</evidence>
<dbReference type="AlphaFoldDB" id="A0A1M5YEH0"/>
<feature type="compositionally biased region" description="Basic and acidic residues" evidence="5">
    <location>
        <begin position="1045"/>
        <end position="1057"/>
    </location>
</feature>
<evidence type="ECO:0000256" key="1">
    <source>
        <dbReference type="ARBA" id="ARBA00022741"/>
    </source>
</evidence>
<reference evidence="8 9" key="1">
    <citation type="submission" date="2016-11" db="EMBL/GenBank/DDBJ databases">
        <authorList>
            <person name="Jaros S."/>
            <person name="Januszkiewicz K."/>
            <person name="Wedrychowicz H."/>
        </authorList>
    </citation>
    <scope>NUCLEOTIDE SEQUENCE [LARGE SCALE GENOMIC DNA]</scope>
    <source>
        <strain evidence="8 9">GAS138</strain>
    </source>
</reference>
<dbReference type="OrthoDB" id="9807155at2"/>
<dbReference type="PANTHER" id="PTHR12131:SF1">
    <property type="entry name" value="ATP-DEPENDENT RNA HELICASE SUPV3L1, MITOCHONDRIAL-RELATED"/>
    <property type="match status" value="1"/>
</dbReference>
<sequence>MTFSSHLPTFASERAPGAGVTAVLGPTNTGKTHLAIERMLAHSSGVIGLPLRLLAREVYNKIVDRTGVDSVALITGEEKIKPPKARFWVSTVEAMPRDIDVSFLAVDEIQIAADLERGHVFTDRILHRRGRDETLLLGAATMRPIIERLLPGASIVTRPRLSQLEFAGDRKLTRQPRRTAIVAFSADEVYAIAELIRRQHGGAAVVLGSLSPRTRNAQVAMFQSGDVDYLVATDAVGMGLNLDVDHVAFASDRKYDGYQFRRLNPSEFAQIAGRAGRATRDGTFGTTGRCAPFEPELVNALQNHTFDSVKVLQWRNSKLDFTSLGALQVSLALTPTHEALTRAPIAEDLRVLDHAARDADVREMAHGAAAVERLWDACQIPDYRKIAPAAHAELVTTLFEFLMKKGRIPDAWFAAQVEQADRADGDIDTLSGRIAQIRTWTFVANRPDWLADPEHWQGITREVENKLSDALHERLTERFVDRRTSVLMRRLRENTMLNTEIGKTGEVIVEGHVIGRLDGFTFAPEAAEAGSDAKALQATALKALAGEIDARAEKLSAAPDEQFVLASDGTLRWTGDAVAKLVGADDALHPRLRIVADDRLSGAPREAVQTRLDLWLKTHIEKLLGPLFDLNKAEDITGIARGIAFQLIEALGVLERSKIAAEMKDLDQPSRASLRKYGVRFGAYHIYLPALLKPAARALASLLWALKLDNVDMSALSGAQHLAGSGRTSFPVDKLLDRDAYRVLGYRQCGERAVRVDILERLADLIRPALSWREGSLGAKPAGAFDGRGFVVTQAMTSLTGSAGEDFASILRALGYRMERRPAPPPKPVPAPVEAVAAEQAPAEAAPLDAASSEISSPEAVSAESAAAEAVAPEPVAAAETADIADITSDMPQVSEEIAAPSATLLPEVAFSADASADEPATVEAASEEAQPEPAASIEAPAADAPHDHAAVETATETVSGDAAPAEAAAAAAEPAAVAAPAEPEMVDVWRPGGRPEERRPRHDRSRHRHQGHQDRPAEGAAPAVAAGEPGEAVKHERHRRGRRDRNQDFRKPRPDAPVEAAAAAPAEGAPVVREPRKDEGRPPRERFGGRDKDKGREGDRPQGKPQGKFGGRDKGGREQGGRDKGGRDKRDSGPSHRQYATSAAPRERERPVDPNSPFAKLAALREQLTANRKDR</sequence>
<dbReference type="Gene3D" id="3.40.50.300">
    <property type="entry name" value="P-loop containing nucleotide triphosphate hydrolases"/>
    <property type="match status" value="2"/>
</dbReference>
<dbReference type="GO" id="GO:0016787">
    <property type="term" value="F:hydrolase activity"/>
    <property type="evidence" value="ECO:0007669"/>
    <property type="project" value="UniProtKB-KW"/>
</dbReference>